<dbReference type="PANTHER" id="PTHR31465:SF1">
    <property type="entry name" value="PROTEIN RTA1-RELATED"/>
    <property type="match status" value="1"/>
</dbReference>
<accession>A0AAN6TXB7</accession>
<feature type="transmembrane region" description="Helical" evidence="5">
    <location>
        <begin position="84"/>
        <end position="107"/>
    </location>
</feature>
<sequence length="298" mass="33142">MYLAIRAEAAAPPVNPFKLYHYDPSIAGAVVVLLLFLGTTALHFWQLFRARCWFMLPLAIGGIFEFIGYAARAKSGAESPNWTLGPYIIQAILLLVAPALFAATIYMQLGRIILLLHGESRALIKKKWLTKIFVTGDVLSFFLQAGGGGYQATGTLEALNNGATVIIVGLFVQLVFFGVFMVVAVAFILSIRRAPTSQSQTHSRVWRRQMFALCVGSVLIMVRSVFRAIEYLQGFDGYLLSHEAYLYVFDAVLMFLVMVLFNYIHPSEVADLLTQENREWKMGILPTTGTIRALDSES</sequence>
<evidence type="ECO:0000256" key="1">
    <source>
        <dbReference type="ARBA" id="ARBA00004141"/>
    </source>
</evidence>
<reference evidence="6" key="2">
    <citation type="submission" date="2023-05" db="EMBL/GenBank/DDBJ databases">
        <authorList>
            <consortium name="Lawrence Berkeley National Laboratory"/>
            <person name="Steindorff A."/>
            <person name="Hensen N."/>
            <person name="Bonometti L."/>
            <person name="Westerberg I."/>
            <person name="Brannstrom I.O."/>
            <person name="Guillou S."/>
            <person name="Cros-Aarteil S."/>
            <person name="Calhoun S."/>
            <person name="Haridas S."/>
            <person name="Kuo A."/>
            <person name="Mondo S."/>
            <person name="Pangilinan J."/>
            <person name="Riley R."/>
            <person name="Labutti K."/>
            <person name="Andreopoulos B."/>
            <person name="Lipzen A."/>
            <person name="Chen C."/>
            <person name="Yanf M."/>
            <person name="Daum C."/>
            <person name="Ng V."/>
            <person name="Clum A."/>
            <person name="Ohm R."/>
            <person name="Martin F."/>
            <person name="Silar P."/>
            <person name="Natvig D."/>
            <person name="Lalanne C."/>
            <person name="Gautier V."/>
            <person name="Ament-Velasquez S.L."/>
            <person name="Kruys A."/>
            <person name="Hutchinson M.I."/>
            <person name="Powell A.J."/>
            <person name="Barry K."/>
            <person name="Miller A.N."/>
            <person name="Grigoriev I.V."/>
            <person name="Debuchy R."/>
            <person name="Gladieux P."/>
            <person name="Thoren M.H."/>
            <person name="Johannesson H."/>
        </authorList>
    </citation>
    <scope>NUCLEOTIDE SEQUENCE</scope>
    <source>
        <strain evidence="6">CBS 731.68</strain>
    </source>
</reference>
<dbReference type="RefSeq" id="XP_062646035.1">
    <property type="nucleotide sequence ID" value="XM_062793218.1"/>
</dbReference>
<evidence type="ECO:0000313" key="7">
    <source>
        <dbReference type="Proteomes" id="UP001302602"/>
    </source>
</evidence>
<organism evidence="6 7">
    <name type="scientific">Parathielavia appendiculata</name>
    <dbReference type="NCBI Taxonomy" id="2587402"/>
    <lineage>
        <taxon>Eukaryota</taxon>
        <taxon>Fungi</taxon>
        <taxon>Dikarya</taxon>
        <taxon>Ascomycota</taxon>
        <taxon>Pezizomycotina</taxon>
        <taxon>Sordariomycetes</taxon>
        <taxon>Sordariomycetidae</taxon>
        <taxon>Sordariales</taxon>
        <taxon>Chaetomiaceae</taxon>
        <taxon>Parathielavia</taxon>
    </lineage>
</organism>
<feature type="transmembrane region" description="Helical" evidence="5">
    <location>
        <begin position="210"/>
        <end position="229"/>
    </location>
</feature>
<feature type="transmembrane region" description="Helical" evidence="5">
    <location>
        <begin position="26"/>
        <end position="45"/>
    </location>
</feature>
<evidence type="ECO:0000256" key="3">
    <source>
        <dbReference type="ARBA" id="ARBA00022989"/>
    </source>
</evidence>
<protein>
    <submittedName>
        <fullName evidence="6">RTA1 protein</fullName>
    </submittedName>
</protein>
<dbReference type="GeneID" id="87829987"/>
<gene>
    <name evidence="6" type="ORF">N657DRAFT_646949</name>
</gene>
<name>A0AAN6TXB7_9PEZI</name>
<dbReference type="Pfam" id="PF04479">
    <property type="entry name" value="RTA1"/>
    <property type="match status" value="1"/>
</dbReference>
<feature type="transmembrane region" description="Helical" evidence="5">
    <location>
        <begin position="52"/>
        <end position="72"/>
    </location>
</feature>
<evidence type="ECO:0000256" key="4">
    <source>
        <dbReference type="ARBA" id="ARBA00023136"/>
    </source>
</evidence>
<proteinExistence type="predicted"/>
<dbReference type="AlphaFoldDB" id="A0AAN6TXB7"/>
<comment type="subcellular location">
    <subcellularLocation>
        <location evidence="1">Membrane</location>
        <topology evidence="1">Multi-pass membrane protein</topology>
    </subcellularLocation>
</comment>
<evidence type="ECO:0000256" key="5">
    <source>
        <dbReference type="SAM" id="Phobius"/>
    </source>
</evidence>
<evidence type="ECO:0000256" key="2">
    <source>
        <dbReference type="ARBA" id="ARBA00022692"/>
    </source>
</evidence>
<dbReference type="Proteomes" id="UP001302602">
    <property type="component" value="Unassembled WGS sequence"/>
</dbReference>
<keyword evidence="4 5" id="KW-0472">Membrane</keyword>
<comment type="caution">
    <text evidence="6">The sequence shown here is derived from an EMBL/GenBank/DDBJ whole genome shotgun (WGS) entry which is preliminary data.</text>
</comment>
<dbReference type="GO" id="GO:0016020">
    <property type="term" value="C:membrane"/>
    <property type="evidence" value="ECO:0007669"/>
    <property type="project" value="UniProtKB-SubCell"/>
</dbReference>
<feature type="transmembrane region" description="Helical" evidence="5">
    <location>
        <begin position="244"/>
        <end position="264"/>
    </location>
</feature>
<feature type="transmembrane region" description="Helical" evidence="5">
    <location>
        <begin position="165"/>
        <end position="189"/>
    </location>
</feature>
<dbReference type="EMBL" id="MU853231">
    <property type="protein sequence ID" value="KAK4122264.1"/>
    <property type="molecule type" value="Genomic_DNA"/>
</dbReference>
<keyword evidence="7" id="KW-1185">Reference proteome</keyword>
<keyword evidence="3 5" id="KW-1133">Transmembrane helix</keyword>
<keyword evidence="2 5" id="KW-0812">Transmembrane</keyword>
<dbReference type="PANTHER" id="PTHR31465">
    <property type="entry name" value="PROTEIN RTA1-RELATED"/>
    <property type="match status" value="1"/>
</dbReference>
<dbReference type="InterPro" id="IPR007568">
    <property type="entry name" value="RTA1"/>
</dbReference>
<evidence type="ECO:0000313" key="6">
    <source>
        <dbReference type="EMBL" id="KAK4122264.1"/>
    </source>
</evidence>
<reference evidence="6" key="1">
    <citation type="journal article" date="2023" name="Mol. Phylogenet. Evol.">
        <title>Genome-scale phylogeny and comparative genomics of the fungal order Sordariales.</title>
        <authorList>
            <person name="Hensen N."/>
            <person name="Bonometti L."/>
            <person name="Westerberg I."/>
            <person name="Brannstrom I.O."/>
            <person name="Guillou S."/>
            <person name="Cros-Aarteil S."/>
            <person name="Calhoun S."/>
            <person name="Haridas S."/>
            <person name="Kuo A."/>
            <person name="Mondo S."/>
            <person name="Pangilinan J."/>
            <person name="Riley R."/>
            <person name="LaButti K."/>
            <person name="Andreopoulos B."/>
            <person name="Lipzen A."/>
            <person name="Chen C."/>
            <person name="Yan M."/>
            <person name="Daum C."/>
            <person name="Ng V."/>
            <person name="Clum A."/>
            <person name="Steindorff A."/>
            <person name="Ohm R.A."/>
            <person name="Martin F."/>
            <person name="Silar P."/>
            <person name="Natvig D.O."/>
            <person name="Lalanne C."/>
            <person name="Gautier V."/>
            <person name="Ament-Velasquez S.L."/>
            <person name="Kruys A."/>
            <person name="Hutchinson M.I."/>
            <person name="Powell A.J."/>
            <person name="Barry K."/>
            <person name="Miller A.N."/>
            <person name="Grigoriev I.V."/>
            <person name="Debuchy R."/>
            <person name="Gladieux P."/>
            <person name="Hiltunen Thoren M."/>
            <person name="Johannesson H."/>
        </authorList>
    </citation>
    <scope>NUCLEOTIDE SEQUENCE</scope>
    <source>
        <strain evidence="6">CBS 731.68</strain>
    </source>
</reference>
<feature type="transmembrane region" description="Helical" evidence="5">
    <location>
        <begin position="128"/>
        <end position="145"/>
    </location>
</feature>